<accession>A0ABQ5JSI1</accession>
<feature type="coiled-coil region" evidence="1">
    <location>
        <begin position="123"/>
        <end position="157"/>
    </location>
</feature>
<reference evidence="3" key="1">
    <citation type="submission" date="2022-03" db="EMBL/GenBank/DDBJ databases">
        <title>Draft genome sequence of Aduncisulcus paluster, a free-living microaerophilic Fornicata.</title>
        <authorList>
            <person name="Yuyama I."/>
            <person name="Kume K."/>
            <person name="Tamura T."/>
            <person name="Inagaki Y."/>
            <person name="Hashimoto T."/>
        </authorList>
    </citation>
    <scope>NUCLEOTIDE SEQUENCE</scope>
    <source>
        <strain evidence="3">NY0171</strain>
    </source>
</reference>
<feature type="compositionally biased region" description="Low complexity" evidence="2">
    <location>
        <begin position="529"/>
        <end position="548"/>
    </location>
</feature>
<sequence length="663" mass="72965">MKKLDIKELKPSIEDSSENSMIAGIGFLSARSVDSSQIQSIQYSGIPEESLLVDISHCVQESKILRSELESSYSHASLSDSSPGPESKLPISKRLVYFISSLPNLMDNIQVLTKSHFTMRHALRRLTEERDALSKRIVILEEHKKSLDESLSAYRQELDLSRSEKVIVIKEMTQEQKASQLQTKESSTFEKVLEDSLSHSSLETESQPIASPYVHHTNISELVRKLWEVRAEINETKHDLSLSKAEVRQLKSENEKYSVSTSQKLDALSKQLTVSRNAHIETQQACARSQNSERKLIKALDIEKEARVAAEEEVQRISRRLAEYVTETEETIERLRRHLSMNKCIFCGGSAASSMVSGGSRMDGMDGRSSAIGVGNAMSLSSMTGQGMNQHFSQKYPVLAQVSSLKEAVHRITRKGQDSELGNAGYGGQSTKTLARKPSTNAHLGLAAYTMHSSSSHLQGTRGSSFATEGQQYHGRGGGQSREGQQQSSHLSRQSRRGASPLRSVKGSVNPTEKTGSSTVKGEYQGLMSSDLSKSSGSSPLSASMLRSKQNSLSELEGKRKKDLEHVGDREMRRSASIFGSPARSSTSTHVPLARGVHESSVTSQFSDSYIPPTFEKNVQDNIYGVAGRRGGSVDDKFLQDSPKSSSSRSMKPSSPWLPSNLF</sequence>
<proteinExistence type="predicted"/>
<evidence type="ECO:0000256" key="1">
    <source>
        <dbReference type="SAM" id="Coils"/>
    </source>
</evidence>
<keyword evidence="1" id="KW-0175">Coiled coil</keyword>
<keyword evidence="4" id="KW-1185">Reference proteome</keyword>
<evidence type="ECO:0000256" key="2">
    <source>
        <dbReference type="SAM" id="MobiDB-lite"/>
    </source>
</evidence>
<organism evidence="3 4">
    <name type="scientific">Aduncisulcus paluster</name>
    <dbReference type="NCBI Taxonomy" id="2918883"/>
    <lineage>
        <taxon>Eukaryota</taxon>
        <taxon>Metamonada</taxon>
        <taxon>Carpediemonas-like organisms</taxon>
        <taxon>Aduncisulcus</taxon>
    </lineage>
</organism>
<protein>
    <submittedName>
        <fullName evidence="3">Uncharacterized protein</fullName>
    </submittedName>
</protein>
<evidence type="ECO:0000313" key="4">
    <source>
        <dbReference type="Proteomes" id="UP001057375"/>
    </source>
</evidence>
<evidence type="ECO:0000313" key="3">
    <source>
        <dbReference type="EMBL" id="GKT15454.1"/>
    </source>
</evidence>
<gene>
    <name evidence="3" type="ORF">ADUPG1_010713</name>
</gene>
<feature type="coiled-coil region" evidence="1">
    <location>
        <begin position="300"/>
        <end position="327"/>
    </location>
</feature>
<feature type="region of interest" description="Disordered" evidence="2">
    <location>
        <begin position="413"/>
        <end position="436"/>
    </location>
</feature>
<dbReference type="EMBL" id="BQXS01011675">
    <property type="protein sequence ID" value="GKT15454.1"/>
    <property type="molecule type" value="Genomic_DNA"/>
</dbReference>
<feature type="compositionally biased region" description="Low complexity" evidence="2">
    <location>
        <begin position="482"/>
        <end position="492"/>
    </location>
</feature>
<feature type="region of interest" description="Disordered" evidence="2">
    <location>
        <begin position="453"/>
        <end position="663"/>
    </location>
</feature>
<dbReference type="Proteomes" id="UP001057375">
    <property type="component" value="Unassembled WGS sequence"/>
</dbReference>
<comment type="caution">
    <text evidence="3">The sequence shown here is derived from an EMBL/GenBank/DDBJ whole genome shotgun (WGS) entry which is preliminary data.</text>
</comment>
<feature type="compositionally biased region" description="Polar residues" evidence="2">
    <location>
        <begin position="453"/>
        <end position="471"/>
    </location>
</feature>
<feature type="compositionally biased region" description="Low complexity" evidence="2">
    <location>
        <begin position="642"/>
        <end position="655"/>
    </location>
</feature>
<feature type="compositionally biased region" description="Basic and acidic residues" evidence="2">
    <location>
        <begin position="556"/>
        <end position="574"/>
    </location>
</feature>
<name>A0ABQ5JSI1_9EUKA</name>
<feature type="compositionally biased region" description="Polar residues" evidence="2">
    <location>
        <begin position="507"/>
        <end position="520"/>
    </location>
</feature>